<protein>
    <recommendedName>
        <fullName evidence="7">Protein kinase domain-containing protein</fullName>
    </recommendedName>
</protein>
<dbReference type="GO" id="GO:0004674">
    <property type="term" value="F:protein serine/threonine kinase activity"/>
    <property type="evidence" value="ECO:0007669"/>
    <property type="project" value="TreeGrafter"/>
</dbReference>
<evidence type="ECO:0000256" key="2">
    <source>
        <dbReference type="ARBA" id="ARBA00022741"/>
    </source>
</evidence>
<dbReference type="GO" id="GO:0005524">
    <property type="term" value="F:ATP binding"/>
    <property type="evidence" value="ECO:0007669"/>
    <property type="project" value="UniProtKB-KW"/>
</dbReference>
<dbReference type="Gene3D" id="1.10.510.10">
    <property type="entry name" value="Transferase(Phosphotransferase) domain 1"/>
    <property type="match status" value="1"/>
</dbReference>
<feature type="transmembrane region" description="Helical" evidence="6">
    <location>
        <begin position="335"/>
        <end position="357"/>
    </location>
</feature>
<dbReference type="PANTHER" id="PTHR43289">
    <property type="entry name" value="MITOGEN-ACTIVATED PROTEIN KINASE KINASE KINASE 20-RELATED"/>
    <property type="match status" value="1"/>
</dbReference>
<dbReference type="PROSITE" id="PS50011">
    <property type="entry name" value="PROTEIN_KINASE_DOM"/>
    <property type="match status" value="1"/>
</dbReference>
<accession>A0A931GPG4</accession>
<dbReference type="InterPro" id="IPR011009">
    <property type="entry name" value="Kinase-like_dom_sf"/>
</dbReference>
<feature type="region of interest" description="Disordered" evidence="5">
    <location>
        <begin position="359"/>
        <end position="397"/>
    </location>
</feature>
<evidence type="ECO:0000259" key="7">
    <source>
        <dbReference type="PROSITE" id="PS50011"/>
    </source>
</evidence>
<comment type="caution">
    <text evidence="8">The sequence shown here is derived from an EMBL/GenBank/DDBJ whole genome shotgun (WGS) entry which is preliminary data.</text>
</comment>
<dbReference type="PROSITE" id="PS00108">
    <property type="entry name" value="PROTEIN_KINASE_ST"/>
    <property type="match status" value="1"/>
</dbReference>
<evidence type="ECO:0000256" key="5">
    <source>
        <dbReference type="SAM" id="MobiDB-lite"/>
    </source>
</evidence>
<evidence type="ECO:0000256" key="4">
    <source>
        <dbReference type="ARBA" id="ARBA00022840"/>
    </source>
</evidence>
<keyword evidence="1" id="KW-0808">Transferase</keyword>
<dbReference type="Proteomes" id="UP000614047">
    <property type="component" value="Unassembled WGS sequence"/>
</dbReference>
<feature type="domain" description="Protein kinase" evidence="7">
    <location>
        <begin position="15"/>
        <end position="263"/>
    </location>
</feature>
<organism evidence="8 9">
    <name type="scientific">Actinomadura viridis</name>
    <dbReference type="NCBI Taxonomy" id="58110"/>
    <lineage>
        <taxon>Bacteria</taxon>
        <taxon>Bacillati</taxon>
        <taxon>Actinomycetota</taxon>
        <taxon>Actinomycetes</taxon>
        <taxon>Streptosporangiales</taxon>
        <taxon>Thermomonosporaceae</taxon>
        <taxon>Actinomadura</taxon>
    </lineage>
</organism>
<keyword evidence="6" id="KW-0472">Membrane</keyword>
<dbReference type="SUPFAM" id="SSF56112">
    <property type="entry name" value="Protein kinase-like (PK-like)"/>
    <property type="match status" value="1"/>
</dbReference>
<dbReference type="Gene3D" id="3.30.200.20">
    <property type="entry name" value="Phosphorylase Kinase, domain 1"/>
    <property type="match status" value="1"/>
</dbReference>
<evidence type="ECO:0000313" key="9">
    <source>
        <dbReference type="Proteomes" id="UP000614047"/>
    </source>
</evidence>
<evidence type="ECO:0000256" key="3">
    <source>
        <dbReference type="ARBA" id="ARBA00022777"/>
    </source>
</evidence>
<dbReference type="InterPro" id="IPR000719">
    <property type="entry name" value="Prot_kinase_dom"/>
</dbReference>
<dbReference type="AlphaFoldDB" id="A0A931GPG4"/>
<name>A0A931GPG4_9ACTN</name>
<evidence type="ECO:0000256" key="1">
    <source>
        <dbReference type="ARBA" id="ARBA00022679"/>
    </source>
</evidence>
<evidence type="ECO:0000313" key="8">
    <source>
        <dbReference type="EMBL" id="MBG6087379.1"/>
    </source>
</evidence>
<keyword evidence="6" id="KW-0812">Transmembrane</keyword>
<keyword evidence="2" id="KW-0547">Nucleotide-binding</keyword>
<evidence type="ECO:0000256" key="6">
    <source>
        <dbReference type="SAM" id="Phobius"/>
    </source>
</evidence>
<keyword evidence="6" id="KW-1133">Transmembrane helix</keyword>
<dbReference type="EMBL" id="JADOUA010000001">
    <property type="protein sequence ID" value="MBG6087379.1"/>
    <property type="molecule type" value="Genomic_DNA"/>
</dbReference>
<keyword evidence="3" id="KW-0418">Kinase</keyword>
<dbReference type="PANTHER" id="PTHR43289:SF34">
    <property type="entry name" value="SERINE_THREONINE-PROTEIN KINASE YBDM-RELATED"/>
    <property type="match status" value="1"/>
</dbReference>
<dbReference type="CDD" id="cd14014">
    <property type="entry name" value="STKc_PknB_like"/>
    <property type="match status" value="1"/>
</dbReference>
<feature type="compositionally biased region" description="Low complexity" evidence="5">
    <location>
        <begin position="368"/>
        <end position="380"/>
    </location>
</feature>
<dbReference type="Pfam" id="PF00069">
    <property type="entry name" value="Pkinase"/>
    <property type="match status" value="1"/>
</dbReference>
<sequence length="480" mass="49015">MASLLPEDPRRIGTYELHGRLGQGGQGVVYLGSGASGERVAVKLLQASLRGDDPARARFVRELAVARRVARFCTAQVLDADIDGDRPYIVSEYVAGPSLSQVVAEQGPLPGAQLERLAIGTATALAAIHQAGIVHRDFKPGNVLLAQDGPRVIDFGVAKALDPAATGASAVVGTPSYMAPEQFGTGRVGTEADVWAWGATIVYAATARPPFGADTIPAVMGRILHGSPRLGDLPEPLRELVSAALDRDPAARPTSAELLMRLIGHGGDTADIMAEGRTLAAATRADTPVTRADAPQVDAGRPAGAAAPPPSTAVLPGDPAGAPSSGGGGGGGRRWIAPGVVSAVAVLVAIGAIFWAANQDDRGGRPESTSSSSTGQAASGKNPPATSGGTIKPAGPRLMVSPVGDVKVEDRGSIEVTLTAEGGDVEWRAEATGLTLSRSFGTLRNGQSVRIKITLTDPYVGTATFEAEGTPEQQVKLASV</sequence>
<reference evidence="8" key="1">
    <citation type="submission" date="2020-11" db="EMBL/GenBank/DDBJ databases">
        <title>Sequencing the genomes of 1000 actinobacteria strains.</title>
        <authorList>
            <person name="Klenk H.-P."/>
        </authorList>
    </citation>
    <scope>NUCLEOTIDE SEQUENCE</scope>
    <source>
        <strain evidence="8">DSM 43175</strain>
    </source>
</reference>
<feature type="region of interest" description="Disordered" evidence="5">
    <location>
        <begin position="282"/>
        <end position="330"/>
    </location>
</feature>
<gene>
    <name evidence="8" type="ORF">IW256_001492</name>
</gene>
<keyword evidence="4" id="KW-0067">ATP-binding</keyword>
<dbReference type="InterPro" id="IPR008271">
    <property type="entry name" value="Ser/Thr_kinase_AS"/>
</dbReference>
<proteinExistence type="predicted"/>
<keyword evidence="9" id="KW-1185">Reference proteome</keyword>